<organism evidence="1">
    <name type="scientific">Desulfamplus magnetovallimortis</name>
    <dbReference type="NCBI Taxonomy" id="1246637"/>
    <lineage>
        <taxon>Bacteria</taxon>
        <taxon>Pseudomonadati</taxon>
        <taxon>Thermodesulfobacteriota</taxon>
        <taxon>Desulfobacteria</taxon>
        <taxon>Desulfobacterales</taxon>
        <taxon>Desulfobacteraceae</taxon>
        <taxon>Desulfamplus</taxon>
    </lineage>
</organism>
<gene>
    <name evidence="1" type="ORF">DEMABW1_80086</name>
    <name evidence="2" type="ORF">MTBBW1_80086</name>
</gene>
<dbReference type="AlphaFoldDB" id="L0R568"/>
<reference evidence="1" key="1">
    <citation type="submission" date="2012-10" db="EMBL/GenBank/DDBJ databases">
        <authorList>
            <person name="Lefevre C."/>
        </authorList>
    </citation>
    <scope>NUCLEOTIDE SEQUENCE</scope>
    <source>
        <strain evidence="1">BW-1</strain>
    </source>
</reference>
<evidence type="ECO:0000313" key="1">
    <source>
        <dbReference type="EMBL" id="CCO06697.1"/>
    </source>
</evidence>
<reference evidence="1" key="2">
    <citation type="submission" date="2012-12" db="EMBL/GenBank/DDBJ databases">
        <title>Region harboring genes involved in magnetosome formation of Candidatus Desulfamplus magnetosmortis.</title>
        <authorList>
            <person name="Lefevre C.T."/>
            <person name="Bazylinski D.A."/>
        </authorList>
    </citation>
    <scope>NUCLEOTIDE SEQUENCE</scope>
    <source>
        <strain evidence="1">BW-1</strain>
    </source>
</reference>
<dbReference type="EMBL" id="HF547348">
    <property type="protein sequence ID" value="CCO06697.1"/>
    <property type="molecule type" value="Genomic_DNA"/>
</dbReference>
<keyword evidence="3" id="KW-1185">Reference proteome</keyword>
<evidence type="ECO:0000313" key="3">
    <source>
        <dbReference type="Proteomes" id="UP000191931"/>
    </source>
</evidence>
<protein>
    <submittedName>
        <fullName evidence="1">Uncharacterized protein</fullName>
    </submittedName>
</protein>
<proteinExistence type="predicted"/>
<sequence length="84" mass="9886">MRRAIISKRSRKKCLVPFMRILVFFGMFISQFTLSGENTLSDKNFSQKSVKYFLVHMNDALFLLKMCEISMNSIKMHAKSYYGM</sequence>
<reference evidence="2 3" key="3">
    <citation type="submission" date="2017-03" db="EMBL/GenBank/DDBJ databases">
        <authorList>
            <person name="Afonso C.L."/>
            <person name="Miller P.J."/>
            <person name="Scott M.A."/>
            <person name="Spackman E."/>
            <person name="Goraichik I."/>
            <person name="Dimitrov K.M."/>
            <person name="Suarez D.L."/>
            <person name="Swayne D.E."/>
        </authorList>
    </citation>
    <scope>NUCLEOTIDE SEQUENCE [LARGE SCALE GENOMIC DNA]</scope>
    <source>
        <strain evidence="2">PRJEB14757</strain>
    </source>
</reference>
<name>L0R568_9BACT</name>
<dbReference type="Proteomes" id="UP000191931">
    <property type="component" value="Unassembled WGS sequence"/>
</dbReference>
<accession>L0R568</accession>
<evidence type="ECO:0000313" key="2">
    <source>
        <dbReference type="EMBL" id="SLM32748.1"/>
    </source>
</evidence>
<dbReference type="STRING" id="1246637.MTBBW1_80086"/>
<dbReference type="EMBL" id="FWEV01000325">
    <property type="protein sequence ID" value="SLM32748.1"/>
    <property type="molecule type" value="Genomic_DNA"/>
</dbReference>